<evidence type="ECO:0000256" key="2">
    <source>
        <dbReference type="SAM" id="SignalP"/>
    </source>
</evidence>
<dbReference type="CDD" id="cd02966">
    <property type="entry name" value="TlpA_like_family"/>
    <property type="match status" value="1"/>
</dbReference>
<keyword evidence="2" id="KW-0732">Signal</keyword>
<evidence type="ECO:0000259" key="3">
    <source>
        <dbReference type="PROSITE" id="PS51352"/>
    </source>
</evidence>
<keyword evidence="1" id="KW-0676">Redox-active center</keyword>
<feature type="signal peptide" evidence="2">
    <location>
        <begin position="1"/>
        <end position="17"/>
    </location>
</feature>
<sequence>MKKILLGLTLFIGTMFAAPAMAPQFEATTITGEKVSLDGFLKTKKPTLVYFTASWCPTCAKNWPSINSVYKTYKDRVNFVSISIDPTDTDEVLTKLANKHGLVYPSVAGNPKIMVDFGVTGQATTIMVNSKGEVTFKDRGHLTLEQYTKLIDDTLSNE</sequence>
<proteinExistence type="predicted"/>
<dbReference type="InterPro" id="IPR050553">
    <property type="entry name" value="Thioredoxin_ResA/DsbE_sf"/>
</dbReference>
<feature type="chain" id="PRO_5012478800" description="Thioredoxin domain-containing protein" evidence="2">
    <location>
        <begin position="18"/>
        <end position="158"/>
    </location>
</feature>
<dbReference type="STRING" id="1850254.LPB137_09270"/>
<dbReference type="Gene3D" id="3.40.30.10">
    <property type="entry name" value="Glutaredoxin"/>
    <property type="match status" value="1"/>
</dbReference>
<dbReference type="InterPro" id="IPR013766">
    <property type="entry name" value="Thioredoxin_domain"/>
</dbReference>
<dbReference type="PANTHER" id="PTHR42852:SF17">
    <property type="entry name" value="THIOREDOXIN-LIKE PROTEIN HI_1115"/>
    <property type="match status" value="1"/>
</dbReference>
<protein>
    <recommendedName>
        <fullName evidence="3">Thioredoxin domain-containing protein</fullName>
    </recommendedName>
</protein>
<dbReference type="AlphaFoldDB" id="A0A1P8KN82"/>
<evidence type="ECO:0000256" key="1">
    <source>
        <dbReference type="ARBA" id="ARBA00023284"/>
    </source>
</evidence>
<dbReference type="RefSeq" id="WP_076087325.1">
    <property type="nucleotide sequence ID" value="NZ_CP019070.1"/>
</dbReference>
<dbReference type="OrthoDB" id="9813820at2"/>
<dbReference type="InterPro" id="IPR000866">
    <property type="entry name" value="AhpC/TSA"/>
</dbReference>
<accession>A0A1P8KN82</accession>
<keyword evidence="5" id="KW-1185">Reference proteome</keyword>
<dbReference type="PROSITE" id="PS00194">
    <property type="entry name" value="THIOREDOXIN_1"/>
    <property type="match status" value="1"/>
</dbReference>
<dbReference type="PANTHER" id="PTHR42852">
    <property type="entry name" value="THIOL:DISULFIDE INTERCHANGE PROTEIN DSBE"/>
    <property type="match status" value="1"/>
</dbReference>
<dbReference type="SUPFAM" id="SSF52833">
    <property type="entry name" value="Thioredoxin-like"/>
    <property type="match status" value="1"/>
</dbReference>
<dbReference type="Pfam" id="PF00578">
    <property type="entry name" value="AhpC-TSA"/>
    <property type="match status" value="1"/>
</dbReference>
<name>A0A1P8KN82_9BACT</name>
<dbReference type="KEGG" id="alp:LPB137_09270"/>
<dbReference type="Proteomes" id="UP000186074">
    <property type="component" value="Chromosome"/>
</dbReference>
<dbReference type="GO" id="GO:0016209">
    <property type="term" value="F:antioxidant activity"/>
    <property type="evidence" value="ECO:0007669"/>
    <property type="project" value="InterPro"/>
</dbReference>
<evidence type="ECO:0000313" key="4">
    <source>
        <dbReference type="EMBL" id="APW66030.1"/>
    </source>
</evidence>
<feature type="domain" description="Thioredoxin" evidence="3">
    <location>
        <begin position="16"/>
        <end position="156"/>
    </location>
</feature>
<dbReference type="InterPro" id="IPR036249">
    <property type="entry name" value="Thioredoxin-like_sf"/>
</dbReference>
<dbReference type="GO" id="GO:0016491">
    <property type="term" value="F:oxidoreductase activity"/>
    <property type="evidence" value="ECO:0007669"/>
    <property type="project" value="InterPro"/>
</dbReference>
<dbReference type="InterPro" id="IPR017937">
    <property type="entry name" value="Thioredoxin_CS"/>
</dbReference>
<gene>
    <name evidence="4" type="ORF">LPB137_09270</name>
</gene>
<organism evidence="4 5">
    <name type="scientific">Poseidonibacter parvus</name>
    <dbReference type="NCBI Taxonomy" id="1850254"/>
    <lineage>
        <taxon>Bacteria</taxon>
        <taxon>Pseudomonadati</taxon>
        <taxon>Campylobacterota</taxon>
        <taxon>Epsilonproteobacteria</taxon>
        <taxon>Campylobacterales</taxon>
        <taxon>Arcobacteraceae</taxon>
        <taxon>Poseidonibacter</taxon>
    </lineage>
</organism>
<dbReference type="PROSITE" id="PS51352">
    <property type="entry name" value="THIOREDOXIN_2"/>
    <property type="match status" value="1"/>
</dbReference>
<evidence type="ECO:0000313" key="5">
    <source>
        <dbReference type="Proteomes" id="UP000186074"/>
    </source>
</evidence>
<reference evidence="4 5" key="1">
    <citation type="submission" date="2017-01" db="EMBL/GenBank/DDBJ databases">
        <title>Genome sequencing of Arcobacter sp. LPB0137.</title>
        <authorList>
            <person name="Lee G.-W."/>
            <person name="Yi H."/>
        </authorList>
    </citation>
    <scope>NUCLEOTIDE SEQUENCE [LARGE SCALE GENOMIC DNA]</scope>
    <source>
        <strain evidence="4 5">LPB0137</strain>
    </source>
</reference>
<dbReference type="EMBL" id="CP019070">
    <property type="protein sequence ID" value="APW66030.1"/>
    <property type="molecule type" value="Genomic_DNA"/>
</dbReference>